<dbReference type="Proteomes" id="UP000226079">
    <property type="component" value="Unassembled WGS sequence"/>
</dbReference>
<sequence length="120" mass="13041">MIEYLTLEDVLALIDDLKVGPIRDVGLLDSAVHRPQATVFGVDAYPEIDQKAAVLLESIVRNHALIDGNRRIGWLAAVVFYGLNSIELDVPDDDAYDLVIAIASSAITYGEAAAHLASWH</sequence>
<dbReference type="EMBL" id="PDJC01000001">
    <property type="protein sequence ID" value="PFG18184.1"/>
    <property type="molecule type" value="Genomic_DNA"/>
</dbReference>
<evidence type="ECO:0000259" key="1">
    <source>
        <dbReference type="PROSITE" id="PS51459"/>
    </source>
</evidence>
<dbReference type="OrthoDB" id="9802752at2"/>
<feature type="domain" description="Fido" evidence="1">
    <location>
        <begin position="5"/>
        <end position="120"/>
    </location>
</feature>
<dbReference type="Pfam" id="PF02661">
    <property type="entry name" value="Fic"/>
    <property type="match status" value="1"/>
</dbReference>
<keyword evidence="3" id="KW-1185">Reference proteome</keyword>
<dbReference type="InterPro" id="IPR006440">
    <property type="entry name" value="Doc"/>
</dbReference>
<dbReference type="PANTHER" id="PTHR39426:SF1">
    <property type="entry name" value="HOMOLOGY TO DEATH-ON-CURING PROTEIN OF PHAGE P1"/>
    <property type="match status" value="1"/>
</dbReference>
<evidence type="ECO:0000313" key="3">
    <source>
        <dbReference type="Proteomes" id="UP000226079"/>
    </source>
</evidence>
<organism evidence="2 3">
    <name type="scientific">Propionicimonas paludicola</name>
    <dbReference type="NCBI Taxonomy" id="185243"/>
    <lineage>
        <taxon>Bacteria</taxon>
        <taxon>Bacillati</taxon>
        <taxon>Actinomycetota</taxon>
        <taxon>Actinomycetes</taxon>
        <taxon>Propionibacteriales</taxon>
        <taxon>Nocardioidaceae</taxon>
        <taxon>Propionicimonas</taxon>
    </lineage>
</organism>
<evidence type="ECO:0000313" key="2">
    <source>
        <dbReference type="EMBL" id="PFG18184.1"/>
    </source>
</evidence>
<protein>
    <submittedName>
        <fullName evidence="2">Death-on-curing protein</fullName>
    </submittedName>
</protein>
<dbReference type="AlphaFoldDB" id="A0A2A9CUT4"/>
<dbReference type="GO" id="GO:0016301">
    <property type="term" value="F:kinase activity"/>
    <property type="evidence" value="ECO:0007669"/>
    <property type="project" value="InterPro"/>
</dbReference>
<dbReference type="RefSeq" id="WP_098461556.1">
    <property type="nucleotide sequence ID" value="NZ_PDJC01000001.1"/>
</dbReference>
<dbReference type="PROSITE" id="PS51459">
    <property type="entry name" value="FIDO"/>
    <property type="match status" value="1"/>
</dbReference>
<comment type="caution">
    <text evidence="2">The sequence shown here is derived from an EMBL/GenBank/DDBJ whole genome shotgun (WGS) entry which is preliminary data.</text>
</comment>
<dbReference type="PANTHER" id="PTHR39426">
    <property type="entry name" value="HOMOLOGY TO DEATH-ON-CURING PROTEIN OF PHAGE P1"/>
    <property type="match status" value="1"/>
</dbReference>
<proteinExistence type="predicted"/>
<dbReference type="InterPro" id="IPR053737">
    <property type="entry name" value="Type_II_TA_Toxin"/>
</dbReference>
<accession>A0A2A9CUT4</accession>
<gene>
    <name evidence="2" type="ORF">ATK74_2766</name>
</gene>
<name>A0A2A9CUT4_9ACTN</name>
<dbReference type="Gene3D" id="1.20.120.1870">
    <property type="entry name" value="Fic/DOC protein, Fido domain"/>
    <property type="match status" value="1"/>
</dbReference>
<reference evidence="2 3" key="1">
    <citation type="submission" date="2017-10" db="EMBL/GenBank/DDBJ databases">
        <title>Sequencing the genomes of 1000 actinobacteria strains.</title>
        <authorList>
            <person name="Klenk H.-P."/>
        </authorList>
    </citation>
    <scope>NUCLEOTIDE SEQUENCE [LARGE SCALE GENOMIC DNA]</scope>
    <source>
        <strain evidence="2 3">DSM 15597</strain>
    </source>
</reference>
<dbReference type="InterPro" id="IPR003812">
    <property type="entry name" value="Fido"/>
</dbReference>